<keyword evidence="1" id="KW-1133">Transmembrane helix</keyword>
<evidence type="ECO:0000256" key="1">
    <source>
        <dbReference type="SAM" id="Phobius"/>
    </source>
</evidence>
<dbReference type="AlphaFoldDB" id="A0A1G2QAN7"/>
<evidence type="ECO:0008006" key="4">
    <source>
        <dbReference type="Google" id="ProtNLM"/>
    </source>
</evidence>
<protein>
    <recommendedName>
        <fullName evidence="4">DUF2238 domain-containing protein</fullName>
    </recommendedName>
</protein>
<accession>A0A1G2QAN7</accession>
<feature type="transmembrane region" description="Helical" evidence="1">
    <location>
        <begin position="35"/>
        <end position="57"/>
    </location>
</feature>
<evidence type="ECO:0000313" key="3">
    <source>
        <dbReference type="Proteomes" id="UP000176494"/>
    </source>
</evidence>
<dbReference type="Pfam" id="PF09997">
    <property type="entry name" value="DUF2238"/>
    <property type="match status" value="1"/>
</dbReference>
<comment type="caution">
    <text evidence="2">The sequence shown here is derived from an EMBL/GenBank/DDBJ whole genome shotgun (WGS) entry which is preliminary data.</text>
</comment>
<feature type="transmembrane region" description="Helical" evidence="1">
    <location>
        <begin position="69"/>
        <end position="90"/>
    </location>
</feature>
<dbReference type="STRING" id="1802435.A2114_00600"/>
<gene>
    <name evidence="2" type="ORF">A2114_00600</name>
</gene>
<dbReference type="Proteomes" id="UP000176494">
    <property type="component" value="Unassembled WGS sequence"/>
</dbReference>
<keyword evidence="1" id="KW-0472">Membrane</keyword>
<keyword evidence="1" id="KW-0812">Transmembrane</keyword>
<name>A0A1G2QAN7_9BACT</name>
<organism evidence="2 3">
    <name type="scientific">Candidatus Vogelbacteria bacterium GWA1_51_14</name>
    <dbReference type="NCBI Taxonomy" id="1802435"/>
    <lineage>
        <taxon>Bacteria</taxon>
        <taxon>Candidatus Vogeliibacteriota</taxon>
    </lineage>
</organism>
<evidence type="ECO:0000313" key="2">
    <source>
        <dbReference type="EMBL" id="OHA57615.1"/>
    </source>
</evidence>
<reference evidence="2 3" key="1">
    <citation type="journal article" date="2016" name="Nat. Commun.">
        <title>Thousands of microbial genomes shed light on interconnected biogeochemical processes in an aquifer system.</title>
        <authorList>
            <person name="Anantharaman K."/>
            <person name="Brown C.T."/>
            <person name="Hug L.A."/>
            <person name="Sharon I."/>
            <person name="Castelle C.J."/>
            <person name="Probst A.J."/>
            <person name="Thomas B.C."/>
            <person name="Singh A."/>
            <person name="Wilkins M.J."/>
            <person name="Karaoz U."/>
            <person name="Brodie E.L."/>
            <person name="Williams K.H."/>
            <person name="Hubbard S.S."/>
            <person name="Banfield J.F."/>
        </authorList>
    </citation>
    <scope>NUCLEOTIDE SEQUENCE [LARGE SCALE GENOMIC DNA]</scope>
</reference>
<dbReference type="InterPro" id="IPR014509">
    <property type="entry name" value="YjdF-like"/>
</dbReference>
<feature type="transmembrane region" description="Helical" evidence="1">
    <location>
        <begin position="110"/>
        <end position="136"/>
    </location>
</feature>
<sequence length="147" mass="16492">MNKQNYPVIVSVLVLAGLAGLNVLAFQNFWYWRIWWFDLLMHGLGGLAIALLAIFAWRRFVEPHLIPSLVSQISLGWAAVIVISLTWELFEFTVDQSARLHLEAKDLLTLQAGVADTLGDIISALVGGLIGGLLIYRFSLWQTRNQD</sequence>
<dbReference type="EMBL" id="MHTG01000010">
    <property type="protein sequence ID" value="OHA57615.1"/>
    <property type="molecule type" value="Genomic_DNA"/>
</dbReference>
<proteinExistence type="predicted"/>